<protein>
    <submittedName>
        <fullName evidence="1">Uncharacterized protein</fullName>
    </submittedName>
</protein>
<dbReference type="Proteomes" id="UP001240150">
    <property type="component" value="Chromosome"/>
</dbReference>
<keyword evidence="2" id="KW-1185">Reference proteome</keyword>
<accession>A0ABY8WAC9</accession>
<organism evidence="1 2">
    <name type="scientific">Actinoplanes oblitus</name>
    <dbReference type="NCBI Taxonomy" id="3040509"/>
    <lineage>
        <taxon>Bacteria</taxon>
        <taxon>Bacillati</taxon>
        <taxon>Actinomycetota</taxon>
        <taxon>Actinomycetes</taxon>
        <taxon>Micromonosporales</taxon>
        <taxon>Micromonosporaceae</taxon>
        <taxon>Actinoplanes</taxon>
    </lineage>
</organism>
<dbReference type="EMBL" id="CP126980">
    <property type="protein sequence ID" value="WIM94811.1"/>
    <property type="molecule type" value="Genomic_DNA"/>
</dbReference>
<reference evidence="1 2" key="1">
    <citation type="submission" date="2023-06" db="EMBL/GenBank/DDBJ databases">
        <authorList>
            <person name="Yushchuk O."/>
            <person name="Binda E."/>
            <person name="Ruckert-Reed C."/>
            <person name="Fedorenko V."/>
            <person name="Kalinowski J."/>
            <person name="Marinelli F."/>
        </authorList>
    </citation>
    <scope>NUCLEOTIDE SEQUENCE [LARGE SCALE GENOMIC DNA]</scope>
    <source>
        <strain evidence="1 2">NRRL 3884</strain>
    </source>
</reference>
<proteinExistence type="predicted"/>
<sequence length="81" mass="8749">MSELGGKSLEDLCKMWNDLPISVASFADLVEKTKRDGPRSDAAYAMKAVAEEIAELNEVATVIADRLLAGEEQHSDCHLSG</sequence>
<evidence type="ECO:0000313" key="2">
    <source>
        <dbReference type="Proteomes" id="UP001240150"/>
    </source>
</evidence>
<dbReference type="RefSeq" id="WP_284916052.1">
    <property type="nucleotide sequence ID" value="NZ_CP126980.1"/>
</dbReference>
<evidence type="ECO:0000313" key="1">
    <source>
        <dbReference type="EMBL" id="WIM94811.1"/>
    </source>
</evidence>
<name>A0ABY8WAC9_9ACTN</name>
<gene>
    <name evidence="1" type="ORF">ACTOB_006865</name>
</gene>